<evidence type="ECO:0000256" key="6">
    <source>
        <dbReference type="ARBA" id="ARBA00022989"/>
    </source>
</evidence>
<protein>
    <submittedName>
        <fullName evidence="10">DHA2 family lincomycin resistance protein-like MFS transporter</fullName>
    </submittedName>
</protein>
<feature type="transmembrane region" description="Helical" evidence="8">
    <location>
        <begin position="25"/>
        <end position="44"/>
    </location>
</feature>
<feature type="transmembrane region" description="Helical" evidence="8">
    <location>
        <begin position="279"/>
        <end position="307"/>
    </location>
</feature>
<evidence type="ECO:0000256" key="1">
    <source>
        <dbReference type="ARBA" id="ARBA00004651"/>
    </source>
</evidence>
<keyword evidence="6 8" id="KW-1133">Transmembrane helix</keyword>
<dbReference type="PROSITE" id="PS50850">
    <property type="entry name" value="MFS"/>
    <property type="match status" value="1"/>
</dbReference>
<keyword evidence="3" id="KW-0813">Transport</keyword>
<dbReference type="Gene3D" id="1.20.1250.20">
    <property type="entry name" value="MFS general substrate transporter like domains"/>
    <property type="match status" value="1"/>
</dbReference>
<proteinExistence type="inferred from homology"/>
<dbReference type="Gene3D" id="1.20.1720.10">
    <property type="entry name" value="Multidrug resistance protein D"/>
    <property type="match status" value="1"/>
</dbReference>
<organism evidence="10 11">
    <name type="scientific">Microlunatus antarcticus</name>
    <dbReference type="NCBI Taxonomy" id="53388"/>
    <lineage>
        <taxon>Bacteria</taxon>
        <taxon>Bacillati</taxon>
        <taxon>Actinomycetota</taxon>
        <taxon>Actinomycetes</taxon>
        <taxon>Propionibacteriales</taxon>
        <taxon>Propionibacteriaceae</taxon>
        <taxon>Microlunatus</taxon>
    </lineage>
</organism>
<feature type="transmembrane region" description="Helical" evidence="8">
    <location>
        <begin position="209"/>
        <end position="228"/>
    </location>
</feature>
<accession>A0A7W5JRR2</accession>
<feature type="transmembrane region" description="Helical" evidence="8">
    <location>
        <begin position="370"/>
        <end position="390"/>
    </location>
</feature>
<dbReference type="InterPro" id="IPR011701">
    <property type="entry name" value="MFS"/>
</dbReference>
<dbReference type="InterPro" id="IPR036259">
    <property type="entry name" value="MFS_trans_sf"/>
</dbReference>
<dbReference type="InterPro" id="IPR004638">
    <property type="entry name" value="EmrB-like"/>
</dbReference>
<dbReference type="PRINTS" id="PR01036">
    <property type="entry name" value="TCRTETB"/>
</dbReference>
<evidence type="ECO:0000256" key="7">
    <source>
        <dbReference type="ARBA" id="ARBA00023136"/>
    </source>
</evidence>
<feature type="transmembrane region" description="Helical" evidence="8">
    <location>
        <begin position="313"/>
        <end position="333"/>
    </location>
</feature>
<feature type="domain" description="Major facilitator superfamily (MFS) profile" evidence="9">
    <location>
        <begin position="26"/>
        <end position="480"/>
    </location>
</feature>
<feature type="transmembrane region" description="Helical" evidence="8">
    <location>
        <begin position="149"/>
        <end position="172"/>
    </location>
</feature>
<evidence type="ECO:0000313" key="11">
    <source>
        <dbReference type="Proteomes" id="UP000565572"/>
    </source>
</evidence>
<dbReference type="GO" id="GO:0022857">
    <property type="term" value="F:transmembrane transporter activity"/>
    <property type="evidence" value="ECO:0007669"/>
    <property type="project" value="InterPro"/>
</dbReference>
<feature type="transmembrane region" description="Helical" evidence="8">
    <location>
        <begin position="96"/>
        <end position="116"/>
    </location>
</feature>
<dbReference type="NCBIfam" id="TIGR00711">
    <property type="entry name" value="efflux_EmrB"/>
    <property type="match status" value="1"/>
</dbReference>
<feature type="transmembrane region" description="Helical" evidence="8">
    <location>
        <begin position="64"/>
        <end position="84"/>
    </location>
</feature>
<dbReference type="PANTHER" id="PTHR42718">
    <property type="entry name" value="MAJOR FACILITATOR SUPERFAMILY MULTIDRUG TRANSPORTER MFSC"/>
    <property type="match status" value="1"/>
</dbReference>
<comment type="caution">
    <text evidence="10">The sequence shown here is derived from an EMBL/GenBank/DDBJ whole genome shotgun (WGS) entry which is preliminary data.</text>
</comment>
<feature type="transmembrane region" description="Helical" evidence="8">
    <location>
        <begin position="345"/>
        <end position="364"/>
    </location>
</feature>
<keyword evidence="4" id="KW-1003">Cell membrane</keyword>
<gene>
    <name evidence="10" type="ORF">FHX39_000068</name>
</gene>
<dbReference type="SUPFAM" id="SSF103473">
    <property type="entry name" value="MFS general substrate transporter"/>
    <property type="match status" value="1"/>
</dbReference>
<dbReference type="EMBL" id="JACHZG010000001">
    <property type="protein sequence ID" value="MBB3325124.1"/>
    <property type="molecule type" value="Genomic_DNA"/>
</dbReference>
<evidence type="ECO:0000259" key="9">
    <source>
        <dbReference type="PROSITE" id="PS50850"/>
    </source>
</evidence>
<evidence type="ECO:0000313" key="10">
    <source>
        <dbReference type="EMBL" id="MBB3325124.1"/>
    </source>
</evidence>
<evidence type="ECO:0000256" key="4">
    <source>
        <dbReference type="ARBA" id="ARBA00022475"/>
    </source>
</evidence>
<dbReference type="CDD" id="cd17503">
    <property type="entry name" value="MFS_LmrB_MDR_like"/>
    <property type="match status" value="1"/>
</dbReference>
<dbReference type="Pfam" id="PF07690">
    <property type="entry name" value="MFS_1"/>
    <property type="match status" value="1"/>
</dbReference>
<evidence type="ECO:0000256" key="2">
    <source>
        <dbReference type="ARBA" id="ARBA00008537"/>
    </source>
</evidence>
<dbReference type="GO" id="GO:0005886">
    <property type="term" value="C:plasma membrane"/>
    <property type="evidence" value="ECO:0007669"/>
    <property type="project" value="UniProtKB-SubCell"/>
</dbReference>
<dbReference type="AlphaFoldDB" id="A0A7W5JRR2"/>
<evidence type="ECO:0000256" key="5">
    <source>
        <dbReference type="ARBA" id="ARBA00022692"/>
    </source>
</evidence>
<sequence>MTATSTQPQSTTRADAQTEAAGNRAVIAILLVATFVVILNETIMNVALPSLMTDLNVTARTGQWLSTVFLLTLAIVIPTTGFLLQRLTTRQVFITAMILFSSGTLIAAVSPAFWLLLPARVVQASGTAMMLPLLITTILTLVPVERRGVVMGNVTIVISVAPAIGPTVSGIVLHFFPWRFMFILVLPIALAALAFGVRKLKNVGTPGAAKLDVLSVVLTVPAFGGIVYGLSQIGTTGPFGIPPIAFIGVGALALAAFAWRQTRLYRSDNPLLDLRAFRFAPFTISVALLCAAMLALFGMVILLPIYLQQVRGIGALETGLMLLPGGLVMGLLGPQVGKLFDRYGPRGLTLIGSVLLVVSMWRLSTIDLETPIWMLIAIHVLLSIGLAFLFTPGFTTGLNPLPPHLYSHGSAILSTLQQVAGAAGTALLIAVYAGRSATLQATGVSEVDASLSGIQLAFGVGALISISTIVLAAFMHQAKRAEGAEPAQHGAIH</sequence>
<keyword evidence="7 8" id="KW-0472">Membrane</keyword>
<dbReference type="RefSeq" id="WP_332836585.1">
    <property type="nucleotide sequence ID" value="NZ_JACHZG010000001.1"/>
</dbReference>
<feature type="transmembrane region" description="Helical" evidence="8">
    <location>
        <begin position="240"/>
        <end position="259"/>
    </location>
</feature>
<feature type="transmembrane region" description="Helical" evidence="8">
    <location>
        <begin position="178"/>
        <end position="197"/>
    </location>
</feature>
<dbReference type="Proteomes" id="UP000565572">
    <property type="component" value="Unassembled WGS sequence"/>
</dbReference>
<name>A0A7W5JRR2_9ACTN</name>
<evidence type="ECO:0000256" key="3">
    <source>
        <dbReference type="ARBA" id="ARBA00022448"/>
    </source>
</evidence>
<feature type="transmembrane region" description="Helical" evidence="8">
    <location>
        <begin position="122"/>
        <end position="142"/>
    </location>
</feature>
<comment type="subcellular location">
    <subcellularLocation>
        <location evidence="1">Cell membrane</location>
        <topology evidence="1">Multi-pass membrane protein</topology>
    </subcellularLocation>
</comment>
<evidence type="ECO:0000256" key="8">
    <source>
        <dbReference type="SAM" id="Phobius"/>
    </source>
</evidence>
<comment type="similarity">
    <text evidence="2">Belongs to the major facilitator superfamily. EmrB family.</text>
</comment>
<feature type="transmembrane region" description="Helical" evidence="8">
    <location>
        <begin position="411"/>
        <end position="433"/>
    </location>
</feature>
<keyword evidence="5 8" id="KW-0812">Transmembrane</keyword>
<keyword evidence="11" id="KW-1185">Reference proteome</keyword>
<dbReference type="PANTHER" id="PTHR42718:SF9">
    <property type="entry name" value="MAJOR FACILITATOR SUPERFAMILY MULTIDRUG TRANSPORTER MFSC"/>
    <property type="match status" value="1"/>
</dbReference>
<reference evidence="10 11" key="1">
    <citation type="submission" date="2020-08" db="EMBL/GenBank/DDBJ databases">
        <title>Sequencing the genomes of 1000 actinobacteria strains.</title>
        <authorList>
            <person name="Klenk H.-P."/>
        </authorList>
    </citation>
    <scope>NUCLEOTIDE SEQUENCE [LARGE SCALE GENOMIC DNA]</scope>
    <source>
        <strain evidence="10 11">DSM 11053</strain>
    </source>
</reference>
<feature type="transmembrane region" description="Helical" evidence="8">
    <location>
        <begin position="453"/>
        <end position="474"/>
    </location>
</feature>
<dbReference type="InterPro" id="IPR020846">
    <property type="entry name" value="MFS_dom"/>
</dbReference>